<organism evidence="8">
    <name type="scientific">Hyperionvirus sp</name>
    <dbReference type="NCBI Taxonomy" id="2487770"/>
    <lineage>
        <taxon>Viruses</taxon>
        <taxon>Varidnaviria</taxon>
        <taxon>Bamfordvirae</taxon>
        <taxon>Nucleocytoviricota</taxon>
        <taxon>Megaviricetes</taxon>
        <taxon>Imitervirales</taxon>
        <taxon>Mimiviridae</taxon>
        <taxon>Klosneuvirinae</taxon>
    </lineage>
</organism>
<keyword evidence="4" id="KW-0274">FAD</keyword>
<dbReference type="InterPro" id="IPR000172">
    <property type="entry name" value="GMC_OxRdtase_N"/>
</dbReference>
<gene>
    <name evidence="8" type="ORF">Hyperionvirus31_7</name>
</gene>
<feature type="domain" description="Glucose-methanol-choline oxidoreductase C-terminal" evidence="7">
    <location>
        <begin position="364"/>
        <end position="475"/>
    </location>
</feature>
<evidence type="ECO:0000259" key="6">
    <source>
        <dbReference type="Pfam" id="PF00732"/>
    </source>
</evidence>
<dbReference type="EMBL" id="MK072413">
    <property type="protein sequence ID" value="AYV84617.1"/>
    <property type="molecule type" value="Genomic_DNA"/>
</dbReference>
<dbReference type="GO" id="GO:0008812">
    <property type="term" value="F:choline dehydrogenase activity"/>
    <property type="evidence" value="ECO:0007669"/>
    <property type="project" value="TreeGrafter"/>
</dbReference>
<keyword evidence="3" id="KW-0285">Flavoprotein</keyword>
<dbReference type="InterPro" id="IPR007867">
    <property type="entry name" value="GMC_OxRtase_C"/>
</dbReference>
<evidence type="ECO:0000256" key="4">
    <source>
        <dbReference type="ARBA" id="ARBA00022827"/>
    </source>
</evidence>
<feature type="domain" description="Glucose-methanol-choline oxidoreductase N-terminal" evidence="6">
    <location>
        <begin position="22"/>
        <end position="306"/>
    </location>
</feature>
<evidence type="ECO:0000313" key="8">
    <source>
        <dbReference type="EMBL" id="AYV84617.1"/>
    </source>
</evidence>
<keyword evidence="5" id="KW-1133">Transmembrane helix</keyword>
<dbReference type="GO" id="GO:0016020">
    <property type="term" value="C:membrane"/>
    <property type="evidence" value="ECO:0007669"/>
    <property type="project" value="TreeGrafter"/>
</dbReference>
<dbReference type="GO" id="GO:0019285">
    <property type="term" value="P:glycine betaine biosynthetic process from choline"/>
    <property type="evidence" value="ECO:0007669"/>
    <property type="project" value="TreeGrafter"/>
</dbReference>
<evidence type="ECO:0000256" key="5">
    <source>
        <dbReference type="SAM" id="Phobius"/>
    </source>
</evidence>
<protein>
    <submittedName>
        <fullName evidence="8">Choline dehydrogenase</fullName>
    </submittedName>
</protein>
<dbReference type="InterPro" id="IPR012132">
    <property type="entry name" value="GMC_OxRdtase"/>
</dbReference>
<dbReference type="Gene3D" id="3.50.50.60">
    <property type="entry name" value="FAD/NAD(P)-binding domain"/>
    <property type="match status" value="1"/>
</dbReference>
<dbReference type="InterPro" id="IPR036188">
    <property type="entry name" value="FAD/NAD-bd_sf"/>
</dbReference>
<dbReference type="Pfam" id="PF00732">
    <property type="entry name" value="GMC_oxred_N"/>
    <property type="match status" value="1"/>
</dbReference>
<sequence>MSDYRRKYLKYKKKYLDVMKVYDHIIIGGGTAGSVVAARLSEMEGVEILLLEAGKNFEPDEFPDELVDVESIGSMKYDWGYRSAPGYIEHAIQLPRAKVIGGCSAHNAAAAIRGTSENFERWSQDVSGWEFADVLPYYKKLENCNFGVDQWHGRSGPLPIRIDGKESPFSKSFIASGMMLGYEYIEDINNGHQLGVGLVAMNVIDGERQNTAMVYLTKGVRKRKNLRILGLSEVEKVVVEEGGAVGVVLFNGSVFWARREIVVCGGTFGSCEILKRSGIGPRKELEKSGIQVVVDSPVGSVLYDHPFYYNVYQLKKNVDLDEGVNGPFLWDGDIMIVAWSDQKTLTLGVALTQPISRGSYSYGKIDLNFLFEEHDRKRMVEAVKLAREIVYKGALADLIERELYPGEKVKSAEALEQAIMDDIDSFGHPVSTVAMGTVLDEFCRVRGIKNLRVVDASVFPYPVSCPPNVTVIMVAEKISDHIKKSYYNSI</sequence>
<dbReference type="GO" id="GO:0050660">
    <property type="term" value="F:flavin adenine dinucleotide binding"/>
    <property type="evidence" value="ECO:0007669"/>
    <property type="project" value="InterPro"/>
</dbReference>
<reference evidence="8" key="1">
    <citation type="submission" date="2018-10" db="EMBL/GenBank/DDBJ databases">
        <title>Hidden diversity of soil giant viruses.</title>
        <authorList>
            <person name="Schulz F."/>
            <person name="Alteio L."/>
            <person name="Goudeau D."/>
            <person name="Ryan E.M."/>
            <person name="Malmstrom R.R."/>
            <person name="Blanchard J."/>
            <person name="Woyke T."/>
        </authorList>
    </citation>
    <scope>NUCLEOTIDE SEQUENCE</scope>
    <source>
        <strain evidence="8">HYV1</strain>
    </source>
</reference>
<dbReference type="PIRSF" id="PIRSF000137">
    <property type="entry name" value="Alcohol_oxidase"/>
    <property type="match status" value="1"/>
</dbReference>
<evidence type="ECO:0000256" key="2">
    <source>
        <dbReference type="ARBA" id="ARBA00010790"/>
    </source>
</evidence>
<keyword evidence="5" id="KW-0812">Transmembrane</keyword>
<name>A0A3G5ABT2_9VIRU</name>
<dbReference type="PANTHER" id="PTHR11552:SF147">
    <property type="entry name" value="CHOLINE DEHYDROGENASE, MITOCHONDRIAL"/>
    <property type="match status" value="1"/>
</dbReference>
<dbReference type="PANTHER" id="PTHR11552">
    <property type="entry name" value="GLUCOSE-METHANOL-CHOLINE GMC OXIDOREDUCTASE"/>
    <property type="match status" value="1"/>
</dbReference>
<evidence type="ECO:0000259" key="7">
    <source>
        <dbReference type="Pfam" id="PF05199"/>
    </source>
</evidence>
<keyword evidence="5" id="KW-0472">Membrane</keyword>
<evidence type="ECO:0000256" key="3">
    <source>
        <dbReference type="ARBA" id="ARBA00022630"/>
    </source>
</evidence>
<dbReference type="Pfam" id="PF05199">
    <property type="entry name" value="GMC_oxred_C"/>
    <property type="match status" value="1"/>
</dbReference>
<proteinExistence type="inferred from homology"/>
<comment type="similarity">
    <text evidence="2">Belongs to the GMC oxidoreductase family.</text>
</comment>
<evidence type="ECO:0000256" key="1">
    <source>
        <dbReference type="ARBA" id="ARBA00001974"/>
    </source>
</evidence>
<dbReference type="Gene3D" id="3.30.410.40">
    <property type="match status" value="1"/>
</dbReference>
<dbReference type="SUPFAM" id="SSF54373">
    <property type="entry name" value="FAD-linked reductases, C-terminal domain"/>
    <property type="match status" value="1"/>
</dbReference>
<feature type="transmembrane region" description="Helical" evidence="5">
    <location>
        <begin position="21"/>
        <end position="40"/>
    </location>
</feature>
<comment type="cofactor">
    <cofactor evidence="1">
        <name>FAD</name>
        <dbReference type="ChEBI" id="CHEBI:57692"/>
    </cofactor>
</comment>
<accession>A0A3G5ABT2</accession>
<dbReference type="SUPFAM" id="SSF51905">
    <property type="entry name" value="FAD/NAD(P)-binding domain"/>
    <property type="match status" value="1"/>
</dbReference>